<name>A0ABU0TM96_9FLAO</name>
<keyword evidence="1" id="KW-1133">Transmembrane helix</keyword>
<feature type="transmembrane region" description="Helical" evidence="1">
    <location>
        <begin position="65"/>
        <end position="84"/>
    </location>
</feature>
<feature type="transmembrane region" description="Helical" evidence="1">
    <location>
        <begin position="12"/>
        <end position="30"/>
    </location>
</feature>
<accession>A0ABU0TM96</accession>
<proteinExistence type="predicted"/>
<reference evidence="2 3" key="1">
    <citation type="submission" date="2023-07" db="EMBL/GenBank/DDBJ databases">
        <title>Functional and genomic diversity of the sorghum phyllosphere microbiome.</title>
        <authorList>
            <person name="Shade A."/>
        </authorList>
    </citation>
    <scope>NUCLEOTIDE SEQUENCE [LARGE SCALE GENOMIC DNA]</scope>
    <source>
        <strain evidence="2 3">SORGH_AS_1064</strain>
    </source>
</reference>
<evidence type="ECO:0000313" key="2">
    <source>
        <dbReference type="EMBL" id="MDQ1098172.1"/>
    </source>
</evidence>
<comment type="caution">
    <text evidence="2">The sequence shown here is derived from an EMBL/GenBank/DDBJ whole genome shotgun (WGS) entry which is preliminary data.</text>
</comment>
<keyword evidence="1" id="KW-0472">Membrane</keyword>
<evidence type="ECO:0000313" key="3">
    <source>
        <dbReference type="Proteomes" id="UP001225072"/>
    </source>
</evidence>
<evidence type="ECO:0000256" key="1">
    <source>
        <dbReference type="SAM" id="Phobius"/>
    </source>
</evidence>
<feature type="transmembrane region" description="Helical" evidence="1">
    <location>
        <begin position="36"/>
        <end position="53"/>
    </location>
</feature>
<evidence type="ECO:0008006" key="4">
    <source>
        <dbReference type="Google" id="ProtNLM"/>
    </source>
</evidence>
<sequence length="114" mass="12911">MKNTTIQATSLLISLLWIGLMHQTLNPFALKGPEFLSFYSILLFGWYITLLFAKFYKGSFSKTTVVFGVFIFIFGAIKFVKGVYLGKPVGLLILMLIIQVIVFTAIIRIYSKES</sequence>
<protein>
    <recommendedName>
        <fullName evidence="4">DUF4345 domain-containing protein</fullName>
    </recommendedName>
</protein>
<dbReference type="EMBL" id="JAUTAL010000001">
    <property type="protein sequence ID" value="MDQ1098172.1"/>
    <property type="molecule type" value="Genomic_DNA"/>
</dbReference>
<feature type="transmembrane region" description="Helical" evidence="1">
    <location>
        <begin position="90"/>
        <end position="110"/>
    </location>
</feature>
<keyword evidence="1" id="KW-0812">Transmembrane</keyword>
<organism evidence="2 3">
    <name type="scientific">Chryseobacterium camelliae</name>
    <dbReference type="NCBI Taxonomy" id="1265445"/>
    <lineage>
        <taxon>Bacteria</taxon>
        <taxon>Pseudomonadati</taxon>
        <taxon>Bacteroidota</taxon>
        <taxon>Flavobacteriia</taxon>
        <taxon>Flavobacteriales</taxon>
        <taxon>Weeksellaceae</taxon>
        <taxon>Chryseobacterium group</taxon>
        <taxon>Chryseobacterium</taxon>
    </lineage>
</organism>
<keyword evidence="3" id="KW-1185">Reference proteome</keyword>
<gene>
    <name evidence="2" type="ORF">QE404_003319</name>
</gene>
<dbReference type="RefSeq" id="WP_307452248.1">
    <property type="nucleotide sequence ID" value="NZ_JAUTAL010000001.1"/>
</dbReference>
<dbReference type="Proteomes" id="UP001225072">
    <property type="component" value="Unassembled WGS sequence"/>
</dbReference>